<protein>
    <submittedName>
        <fullName evidence="2">Uncharacterized protein</fullName>
    </submittedName>
</protein>
<dbReference type="EMBL" id="RCHS01002064">
    <property type="protein sequence ID" value="RMX49733.1"/>
    <property type="molecule type" value="Genomic_DNA"/>
</dbReference>
<proteinExistence type="predicted"/>
<keyword evidence="3" id="KW-1185">Reference proteome</keyword>
<organism evidence="2 3">
    <name type="scientific">Pocillopora damicornis</name>
    <name type="common">Cauliflower coral</name>
    <name type="synonym">Millepora damicornis</name>
    <dbReference type="NCBI Taxonomy" id="46731"/>
    <lineage>
        <taxon>Eukaryota</taxon>
        <taxon>Metazoa</taxon>
        <taxon>Cnidaria</taxon>
        <taxon>Anthozoa</taxon>
        <taxon>Hexacorallia</taxon>
        <taxon>Scleractinia</taxon>
        <taxon>Astrocoeniina</taxon>
        <taxon>Pocilloporidae</taxon>
        <taxon>Pocillopora</taxon>
    </lineage>
</organism>
<reference evidence="2 3" key="1">
    <citation type="journal article" date="2018" name="Sci. Rep.">
        <title>Comparative analysis of the Pocillopora damicornis genome highlights role of immune system in coral evolution.</title>
        <authorList>
            <person name="Cunning R."/>
            <person name="Bay R.A."/>
            <person name="Gillette P."/>
            <person name="Baker A.C."/>
            <person name="Traylor-Knowles N."/>
        </authorList>
    </citation>
    <scope>NUCLEOTIDE SEQUENCE [LARGE SCALE GENOMIC DNA]</scope>
    <source>
        <strain evidence="2">RSMAS</strain>
        <tissue evidence="2">Whole animal</tissue>
    </source>
</reference>
<name>A0A3M6U7U7_POCDA</name>
<gene>
    <name evidence="2" type="ORF">pdam_00008633</name>
</gene>
<feature type="region of interest" description="Disordered" evidence="1">
    <location>
        <begin position="1"/>
        <end position="24"/>
    </location>
</feature>
<dbReference type="Proteomes" id="UP000275408">
    <property type="component" value="Unassembled WGS sequence"/>
</dbReference>
<evidence type="ECO:0000313" key="2">
    <source>
        <dbReference type="EMBL" id="RMX49733.1"/>
    </source>
</evidence>
<dbReference type="AlphaFoldDB" id="A0A3M6U7U7"/>
<comment type="caution">
    <text evidence="2">The sequence shown here is derived from an EMBL/GenBank/DDBJ whole genome shotgun (WGS) entry which is preliminary data.</text>
</comment>
<accession>A0A3M6U7U7</accession>
<evidence type="ECO:0000256" key="1">
    <source>
        <dbReference type="SAM" id="MobiDB-lite"/>
    </source>
</evidence>
<evidence type="ECO:0000313" key="3">
    <source>
        <dbReference type="Proteomes" id="UP000275408"/>
    </source>
</evidence>
<sequence length="226" mass="25831">MSQSVQVEEQGDTSSRRSSIRQPVSKQSKLYEEICVFCEKTKDLQGTKTREALIQCVDLHADSITKRAAVSKNDGSIMTIVSREVIAAEACYHKSCYHDDTKNVQGGVNAKSQAYESLFTKTKTGLFQNQRVVRIAELYTLFTSFLKSQEVVEVEVKESTRTHFRRKLEGEFRDTPDFEDLHGNKHVFVIPHSLSRLDLAKLAMEKCDCASPFKQCQRYFKDHRPP</sequence>